<dbReference type="InterPro" id="IPR006703">
    <property type="entry name" value="G_AIG1"/>
</dbReference>
<dbReference type="SUPFAM" id="SSF52540">
    <property type="entry name" value="P-loop containing nucleoside triphosphate hydrolases"/>
    <property type="match status" value="1"/>
</dbReference>
<keyword evidence="3" id="KW-0342">GTP-binding</keyword>
<keyword evidence="4" id="KW-0472">Membrane</keyword>
<comment type="caution">
    <text evidence="6">The sequence shown here is derived from an EMBL/GenBank/DDBJ whole genome shotgun (WGS) entry which is preliminary data.</text>
</comment>
<evidence type="ECO:0000256" key="2">
    <source>
        <dbReference type="ARBA" id="ARBA00022741"/>
    </source>
</evidence>
<comment type="similarity">
    <text evidence="1">Belongs to the TRAFAC class TrmE-Era-EngA-EngB-Septin-like GTPase superfamily. AIG1/Toc34/Toc159-like paraseptin GTPase family. IAN subfamily.</text>
</comment>
<keyword evidence="7" id="KW-1185">Reference proteome</keyword>
<dbReference type="AlphaFoldDB" id="A0ABD0JYT7"/>
<evidence type="ECO:0000256" key="1">
    <source>
        <dbReference type="ARBA" id="ARBA00008535"/>
    </source>
</evidence>
<proteinExistence type="inferred from homology"/>
<dbReference type="InterPro" id="IPR027417">
    <property type="entry name" value="P-loop_NTPase"/>
</dbReference>
<keyword evidence="2" id="KW-0547">Nucleotide-binding</keyword>
<dbReference type="GO" id="GO:0005525">
    <property type="term" value="F:GTP binding"/>
    <property type="evidence" value="ECO:0007669"/>
    <property type="project" value="UniProtKB-KW"/>
</dbReference>
<evidence type="ECO:0000256" key="3">
    <source>
        <dbReference type="ARBA" id="ARBA00023134"/>
    </source>
</evidence>
<feature type="domain" description="AIG1-type G" evidence="5">
    <location>
        <begin position="85"/>
        <end position="225"/>
    </location>
</feature>
<feature type="transmembrane region" description="Helical" evidence="4">
    <location>
        <begin position="6"/>
        <end position="26"/>
    </location>
</feature>
<dbReference type="Pfam" id="PF04548">
    <property type="entry name" value="AIG1"/>
    <property type="match status" value="1"/>
</dbReference>
<keyword evidence="4" id="KW-1133">Transmembrane helix</keyword>
<accession>A0ABD0JYT7</accession>
<dbReference type="Proteomes" id="UP001519460">
    <property type="component" value="Unassembled WGS sequence"/>
</dbReference>
<keyword evidence="4" id="KW-0812">Transmembrane</keyword>
<dbReference type="EMBL" id="JACVVK020000296">
    <property type="protein sequence ID" value="KAK7479755.1"/>
    <property type="molecule type" value="Genomic_DNA"/>
</dbReference>
<dbReference type="Gene3D" id="3.40.50.300">
    <property type="entry name" value="P-loop containing nucleotide triphosphate hydrolases"/>
    <property type="match status" value="2"/>
</dbReference>
<reference evidence="6 7" key="1">
    <citation type="journal article" date="2023" name="Sci. Data">
        <title>Genome assembly of the Korean intertidal mud-creeper Batillaria attramentaria.</title>
        <authorList>
            <person name="Patra A.K."/>
            <person name="Ho P.T."/>
            <person name="Jun S."/>
            <person name="Lee S.J."/>
            <person name="Kim Y."/>
            <person name="Won Y.J."/>
        </authorList>
    </citation>
    <scope>NUCLEOTIDE SEQUENCE [LARGE SCALE GENOMIC DNA]</scope>
    <source>
        <strain evidence="6">Wonlab-2016</strain>
    </source>
</reference>
<gene>
    <name evidence="6" type="ORF">BaRGS_00029031</name>
</gene>
<name>A0ABD0JYT7_9CAEN</name>
<organism evidence="6 7">
    <name type="scientific">Batillaria attramentaria</name>
    <dbReference type="NCBI Taxonomy" id="370345"/>
    <lineage>
        <taxon>Eukaryota</taxon>
        <taxon>Metazoa</taxon>
        <taxon>Spiralia</taxon>
        <taxon>Lophotrochozoa</taxon>
        <taxon>Mollusca</taxon>
        <taxon>Gastropoda</taxon>
        <taxon>Caenogastropoda</taxon>
        <taxon>Sorbeoconcha</taxon>
        <taxon>Cerithioidea</taxon>
        <taxon>Batillariidae</taxon>
        <taxon>Batillaria</taxon>
    </lineage>
</organism>
<evidence type="ECO:0000256" key="4">
    <source>
        <dbReference type="SAM" id="Phobius"/>
    </source>
</evidence>
<sequence length="225" mass="25102">MGVFDLLPSLPQLLVVLALSIIWLLWRQRSLDVHAVKERPTREPILKRSPVGELCQRSLDVHAVKERPTREPILKRSPVDKIKADRVIRIVLIGKTGAGKSATGNSILGSKAFDPVRRMSSQTQVCKKKAAKINDTEVQVVDTPGVVDTDRDQAELDGMSVEEILKTAPKNMKQVLKEVKDRYIAFNNSAAVADEAKDKQVVDLMKQIEDLRGTFGAHEQFFTNP</sequence>
<dbReference type="PROSITE" id="PS51720">
    <property type="entry name" value="G_AIG1"/>
    <property type="match status" value="1"/>
</dbReference>
<evidence type="ECO:0000259" key="5">
    <source>
        <dbReference type="PROSITE" id="PS51720"/>
    </source>
</evidence>
<dbReference type="PANTHER" id="PTHR10903">
    <property type="entry name" value="GTPASE, IMAP FAMILY MEMBER-RELATED"/>
    <property type="match status" value="1"/>
</dbReference>
<dbReference type="PANTHER" id="PTHR10903:SF184">
    <property type="entry name" value="GTP-BINDING PROTEIN A"/>
    <property type="match status" value="1"/>
</dbReference>
<evidence type="ECO:0000313" key="7">
    <source>
        <dbReference type="Proteomes" id="UP001519460"/>
    </source>
</evidence>
<protein>
    <recommendedName>
        <fullName evidence="5">AIG1-type G domain-containing protein</fullName>
    </recommendedName>
</protein>
<dbReference type="InterPro" id="IPR045058">
    <property type="entry name" value="GIMA/IAN/Toc"/>
</dbReference>
<feature type="non-terminal residue" evidence="6">
    <location>
        <position position="225"/>
    </location>
</feature>
<evidence type="ECO:0000313" key="6">
    <source>
        <dbReference type="EMBL" id="KAK7479755.1"/>
    </source>
</evidence>